<sequence length="358" mass="38250">MTLPTTMKALVGNQTNDGSLVKEVPVPPLKEGDVLVKVAYVSQNPTDWKHVATRTPPDGILGCDFSGTVVAVSGGEEKHRAHLKPGTRVAGVVHGGLFPDKGAFAEYVVTPADLVWVVPDSFSLSDASTFGIPFNTTVQALVHSQHAPWPPAKQNEWIFIYGGSTGVGFFATQIAKLQGYKVVTVASPRNHDLVRSYGADEVFDYKNADEVVANVLKVTGGGVSRALDTISEGNSQEIAIKTFGPKGGQLNLLLPADPVAQSLRPDVNVVFLLAYTLFGLSFNFGERGQEFILPAVKEDLEFHRQAVSKTAALVENFGLKAPPVLIRGGLDDIPAGFQEMQEGKVSAKRLVYKVAGGN</sequence>
<dbReference type="InterPro" id="IPR013149">
    <property type="entry name" value="ADH-like_C"/>
</dbReference>
<proteinExistence type="predicted"/>
<dbReference type="Pfam" id="PF00107">
    <property type="entry name" value="ADH_zinc_N"/>
    <property type="match status" value="1"/>
</dbReference>
<dbReference type="SMART" id="SM00829">
    <property type="entry name" value="PKS_ER"/>
    <property type="match status" value="1"/>
</dbReference>
<evidence type="ECO:0000313" key="3">
    <source>
        <dbReference type="Proteomes" id="UP001565368"/>
    </source>
</evidence>
<reference evidence="2 3" key="1">
    <citation type="submission" date="2023-08" db="EMBL/GenBank/DDBJ databases">
        <title>Annotated Genome Sequence of Vanrija albida AlHP1.</title>
        <authorList>
            <person name="Herzog R."/>
        </authorList>
    </citation>
    <scope>NUCLEOTIDE SEQUENCE [LARGE SCALE GENOMIC DNA]</scope>
    <source>
        <strain evidence="2 3">AlHP1</strain>
    </source>
</reference>
<dbReference type="InterPro" id="IPR036291">
    <property type="entry name" value="NAD(P)-bd_dom_sf"/>
</dbReference>
<dbReference type="InterPro" id="IPR020843">
    <property type="entry name" value="ER"/>
</dbReference>
<evidence type="ECO:0000313" key="2">
    <source>
        <dbReference type="EMBL" id="KAL1411499.1"/>
    </source>
</evidence>
<dbReference type="InterPro" id="IPR047122">
    <property type="entry name" value="Trans-enoyl_RdTase-like"/>
</dbReference>
<dbReference type="RefSeq" id="XP_069211443.1">
    <property type="nucleotide sequence ID" value="XM_069351057.1"/>
</dbReference>
<dbReference type="PANTHER" id="PTHR45348:SF7">
    <property type="entry name" value="ZINC BINDING OXIDOREDUCTASE, PUTATIVE-RELATED"/>
    <property type="match status" value="1"/>
</dbReference>
<gene>
    <name evidence="2" type="ORF">Q8F55_002460</name>
</gene>
<dbReference type="SUPFAM" id="SSF50129">
    <property type="entry name" value="GroES-like"/>
    <property type="match status" value="1"/>
</dbReference>
<keyword evidence="3" id="KW-1185">Reference proteome</keyword>
<dbReference type="InterPro" id="IPR011032">
    <property type="entry name" value="GroES-like_sf"/>
</dbReference>
<evidence type="ECO:0000259" key="1">
    <source>
        <dbReference type="SMART" id="SM00829"/>
    </source>
</evidence>
<dbReference type="InterPro" id="IPR013154">
    <property type="entry name" value="ADH-like_N"/>
</dbReference>
<dbReference type="Gene3D" id="3.40.50.720">
    <property type="entry name" value="NAD(P)-binding Rossmann-like Domain"/>
    <property type="match status" value="1"/>
</dbReference>
<dbReference type="EMBL" id="JBBXJM010000002">
    <property type="protein sequence ID" value="KAL1411499.1"/>
    <property type="molecule type" value="Genomic_DNA"/>
</dbReference>
<dbReference type="CDD" id="cd08249">
    <property type="entry name" value="enoyl_reductase_like"/>
    <property type="match status" value="1"/>
</dbReference>
<accession>A0ABR3Q9U9</accession>
<protein>
    <recommendedName>
        <fullName evidence="1">Enoyl reductase (ER) domain-containing protein</fullName>
    </recommendedName>
</protein>
<feature type="domain" description="Enoyl reductase (ER)" evidence="1">
    <location>
        <begin position="14"/>
        <end position="351"/>
    </location>
</feature>
<dbReference type="GeneID" id="95983503"/>
<dbReference type="SUPFAM" id="SSF51735">
    <property type="entry name" value="NAD(P)-binding Rossmann-fold domains"/>
    <property type="match status" value="1"/>
</dbReference>
<dbReference type="PANTHER" id="PTHR45348">
    <property type="entry name" value="HYPOTHETICAL OXIDOREDUCTASE (EUROFUNG)"/>
    <property type="match status" value="1"/>
</dbReference>
<organism evidence="2 3">
    <name type="scientific">Vanrija albida</name>
    <dbReference type="NCBI Taxonomy" id="181172"/>
    <lineage>
        <taxon>Eukaryota</taxon>
        <taxon>Fungi</taxon>
        <taxon>Dikarya</taxon>
        <taxon>Basidiomycota</taxon>
        <taxon>Agaricomycotina</taxon>
        <taxon>Tremellomycetes</taxon>
        <taxon>Trichosporonales</taxon>
        <taxon>Trichosporonaceae</taxon>
        <taxon>Vanrija</taxon>
    </lineage>
</organism>
<comment type="caution">
    <text evidence="2">The sequence shown here is derived from an EMBL/GenBank/DDBJ whole genome shotgun (WGS) entry which is preliminary data.</text>
</comment>
<dbReference type="Proteomes" id="UP001565368">
    <property type="component" value="Unassembled WGS sequence"/>
</dbReference>
<dbReference type="Pfam" id="PF08240">
    <property type="entry name" value="ADH_N"/>
    <property type="match status" value="1"/>
</dbReference>
<dbReference type="Gene3D" id="3.90.180.10">
    <property type="entry name" value="Medium-chain alcohol dehydrogenases, catalytic domain"/>
    <property type="match status" value="1"/>
</dbReference>
<name>A0ABR3Q9U9_9TREE</name>